<name>A0A150GU36_GONPE</name>
<dbReference type="Proteomes" id="UP000075714">
    <property type="component" value="Unassembled WGS sequence"/>
</dbReference>
<feature type="coiled-coil region" evidence="1">
    <location>
        <begin position="5"/>
        <end position="75"/>
    </location>
</feature>
<reference evidence="4" key="1">
    <citation type="journal article" date="2016" name="Nat. Commun.">
        <title>The Gonium pectorale genome demonstrates co-option of cell cycle regulation during the evolution of multicellularity.</title>
        <authorList>
            <person name="Hanschen E.R."/>
            <person name="Marriage T.N."/>
            <person name="Ferris P.J."/>
            <person name="Hamaji T."/>
            <person name="Toyoda A."/>
            <person name="Fujiyama A."/>
            <person name="Neme R."/>
            <person name="Noguchi H."/>
            <person name="Minakuchi Y."/>
            <person name="Suzuki M."/>
            <person name="Kawai-Toyooka H."/>
            <person name="Smith D.R."/>
            <person name="Sparks H."/>
            <person name="Anderson J."/>
            <person name="Bakaric R."/>
            <person name="Luria V."/>
            <person name="Karger A."/>
            <person name="Kirschner M.W."/>
            <person name="Durand P.M."/>
            <person name="Michod R.E."/>
            <person name="Nozaki H."/>
            <person name="Olson B.J."/>
        </authorList>
    </citation>
    <scope>NUCLEOTIDE SEQUENCE [LARGE SCALE GENOMIC DNA]</scope>
    <source>
        <strain evidence="4">NIES-2863</strain>
    </source>
</reference>
<feature type="compositionally biased region" description="Low complexity" evidence="2">
    <location>
        <begin position="111"/>
        <end position="125"/>
    </location>
</feature>
<keyword evidence="4" id="KW-1185">Reference proteome</keyword>
<protein>
    <submittedName>
        <fullName evidence="3">Uncharacterized protein</fullName>
    </submittedName>
</protein>
<proteinExistence type="predicted"/>
<sequence>MAKWLARVQSACRGSEDEVRTLRDQATAAVEHHAKQLEDAEKDKNLMIRRLRQEVTDAEVRADDLERLLSEASTNSANSGSGAGGGAAGAAAVAQRIADGANVGSDSGSERQPQAAAPPRGPALLARVPPVLSPDPAQLLLGYNPEVGFATSDIDLQVHEFAEHLSQMCNQPEPIRTAAALIDFYKNSTVPRGAVGAIPSNIMEVGRPAILAHVLMHWLQDEVWADPLRFLDSSVRLGTPLPACGGPTPAPERNLVALLESHAARSWLPVVRGSLQAPPSTGACAWGGDQTQSCGIEASVQKSAALMSNRLAVWLRHYPSVAEMVKSRRLFLQLLLRALHMGLFVKAAHPLLRLRVATPVPHLGREGSLLPLDPTRQESLRRVRFTTYDREAIRGTGARPFVLYSTRPAVLYDAAAAAAAGALGTVGGSSEAMCLIKEEVVSWMWAGNEQG</sequence>
<evidence type="ECO:0000256" key="2">
    <source>
        <dbReference type="SAM" id="MobiDB-lite"/>
    </source>
</evidence>
<comment type="caution">
    <text evidence="3">The sequence shown here is derived from an EMBL/GenBank/DDBJ whole genome shotgun (WGS) entry which is preliminary data.</text>
</comment>
<accession>A0A150GU36</accession>
<keyword evidence="1" id="KW-0175">Coiled coil</keyword>
<evidence type="ECO:0000313" key="3">
    <source>
        <dbReference type="EMBL" id="KXZ53294.1"/>
    </source>
</evidence>
<dbReference type="AlphaFoldDB" id="A0A150GU36"/>
<gene>
    <name evidence="3" type="ORF">GPECTOR_7g1188</name>
</gene>
<evidence type="ECO:0000313" key="4">
    <source>
        <dbReference type="Proteomes" id="UP000075714"/>
    </source>
</evidence>
<dbReference type="OrthoDB" id="10588213at2759"/>
<dbReference type="EMBL" id="LSYV01000008">
    <property type="protein sequence ID" value="KXZ53294.1"/>
    <property type="molecule type" value="Genomic_DNA"/>
</dbReference>
<evidence type="ECO:0000256" key="1">
    <source>
        <dbReference type="SAM" id="Coils"/>
    </source>
</evidence>
<organism evidence="3 4">
    <name type="scientific">Gonium pectorale</name>
    <name type="common">Green alga</name>
    <dbReference type="NCBI Taxonomy" id="33097"/>
    <lineage>
        <taxon>Eukaryota</taxon>
        <taxon>Viridiplantae</taxon>
        <taxon>Chlorophyta</taxon>
        <taxon>core chlorophytes</taxon>
        <taxon>Chlorophyceae</taxon>
        <taxon>CS clade</taxon>
        <taxon>Chlamydomonadales</taxon>
        <taxon>Volvocaceae</taxon>
        <taxon>Gonium</taxon>
    </lineage>
</organism>
<feature type="region of interest" description="Disordered" evidence="2">
    <location>
        <begin position="101"/>
        <end position="125"/>
    </location>
</feature>